<evidence type="ECO:0000313" key="9">
    <source>
        <dbReference type="EMBL" id="SEC49343.1"/>
    </source>
</evidence>
<keyword evidence="3" id="KW-0093">Biotin biosynthesis</keyword>
<dbReference type="Pfam" id="PF26519">
    <property type="entry name" value="BsaP"/>
    <property type="match status" value="1"/>
</dbReference>
<dbReference type="STRING" id="57704.SAMN04489793_2435"/>
<evidence type="ECO:0000256" key="4">
    <source>
        <dbReference type="ARBA" id="ARBA00023004"/>
    </source>
</evidence>
<dbReference type="Proteomes" id="UP000182241">
    <property type="component" value="Unassembled WGS sequence"/>
</dbReference>
<dbReference type="InterPro" id="IPR058605">
    <property type="entry name" value="BsaP_C"/>
</dbReference>
<evidence type="ECO:0000256" key="7">
    <source>
        <dbReference type="ARBA" id="ARBA00093796"/>
    </source>
</evidence>
<evidence type="ECO:0000259" key="8">
    <source>
        <dbReference type="Pfam" id="PF26519"/>
    </source>
</evidence>
<comment type="cofactor">
    <cofactor evidence="1">
        <name>iron-sulfur cluster</name>
        <dbReference type="ChEBI" id="CHEBI:30408"/>
    </cofactor>
</comment>
<keyword evidence="4" id="KW-0408">Iron</keyword>
<reference evidence="10" key="1">
    <citation type="submission" date="2016-10" db="EMBL/GenBank/DDBJ databases">
        <authorList>
            <person name="Varghese N."/>
            <person name="Submissions S."/>
        </authorList>
    </citation>
    <scope>NUCLEOTIDE SEQUENCE [LARGE SCALE GENOMIC DNA]</scope>
    <source>
        <strain evidence="10">DSM 44234</strain>
    </source>
</reference>
<evidence type="ECO:0000256" key="5">
    <source>
        <dbReference type="ARBA" id="ARBA00093761"/>
    </source>
</evidence>
<proteinExistence type="inferred from homology"/>
<dbReference type="EMBL" id="FNSA01000003">
    <property type="protein sequence ID" value="SEC49343.1"/>
    <property type="molecule type" value="Genomic_DNA"/>
</dbReference>
<dbReference type="AlphaFoldDB" id="A0A1H4SYT2"/>
<evidence type="ECO:0000256" key="3">
    <source>
        <dbReference type="ARBA" id="ARBA00022756"/>
    </source>
</evidence>
<evidence type="ECO:0000256" key="2">
    <source>
        <dbReference type="ARBA" id="ARBA00022723"/>
    </source>
</evidence>
<name>A0A1H4SYT2_TSUTY</name>
<feature type="domain" description="Biotin synthase auxiliary protein C-terminal" evidence="8">
    <location>
        <begin position="46"/>
        <end position="71"/>
    </location>
</feature>
<gene>
    <name evidence="9" type="ORF">SAMN04489793_2435</name>
</gene>
<dbReference type="GeneID" id="300998719"/>
<evidence type="ECO:0000256" key="6">
    <source>
        <dbReference type="ARBA" id="ARBA00093780"/>
    </source>
</evidence>
<comment type="function">
    <text evidence="5">Required for the activity of the biotin synthase BioB.</text>
</comment>
<sequence length="72" mass="7917">MTLVADKEPVYDVYTGKPLAEGAPVFAAALLGLEPPRYCTYCARRMIVQVSPHGWTARCSRHGEFDSSSGER</sequence>
<accession>A0A1H4SYT2</accession>
<organism evidence="9 10">
    <name type="scientific">Tsukamurella tyrosinosolvens</name>
    <dbReference type="NCBI Taxonomy" id="57704"/>
    <lineage>
        <taxon>Bacteria</taxon>
        <taxon>Bacillati</taxon>
        <taxon>Actinomycetota</taxon>
        <taxon>Actinomycetes</taxon>
        <taxon>Mycobacteriales</taxon>
        <taxon>Tsukamurellaceae</taxon>
        <taxon>Tsukamurella</taxon>
    </lineage>
</organism>
<keyword evidence="2" id="KW-0479">Metal-binding</keyword>
<keyword evidence="10" id="KW-1185">Reference proteome</keyword>
<evidence type="ECO:0000313" key="10">
    <source>
        <dbReference type="Proteomes" id="UP000182241"/>
    </source>
</evidence>
<protein>
    <recommendedName>
        <fullName evidence="7">Biotin synthase auxiliary protein</fullName>
    </recommendedName>
</protein>
<evidence type="ECO:0000256" key="1">
    <source>
        <dbReference type="ARBA" id="ARBA00001915"/>
    </source>
</evidence>
<comment type="similarity">
    <text evidence="6">Belongs to the BsaP family.</text>
</comment>
<dbReference type="RefSeq" id="WP_231857382.1">
    <property type="nucleotide sequence ID" value="NZ_CBDRGN010000001.1"/>
</dbReference>